<dbReference type="GO" id="GO:0016042">
    <property type="term" value="P:lipid catabolic process"/>
    <property type="evidence" value="ECO:0007669"/>
    <property type="project" value="InterPro"/>
</dbReference>
<evidence type="ECO:0000313" key="2">
    <source>
        <dbReference type="EMBL" id="POH72939.1"/>
    </source>
</evidence>
<accession>A0A2S3ZV11</accession>
<evidence type="ECO:0000313" key="3">
    <source>
        <dbReference type="Proteomes" id="UP000237061"/>
    </source>
</evidence>
<comment type="caution">
    <text evidence="2">The sequence shown here is derived from an EMBL/GenBank/DDBJ whole genome shotgun (WGS) entry which is preliminary data.</text>
</comment>
<proteinExistence type="predicted"/>
<dbReference type="PANTHER" id="PTHR34853:SF1">
    <property type="entry name" value="LIPASE 5"/>
    <property type="match status" value="1"/>
</dbReference>
<dbReference type="AlphaFoldDB" id="A0A2S3ZV11"/>
<name>A0A2S3ZV11_ARTGL</name>
<dbReference type="Gene3D" id="3.40.50.1820">
    <property type="entry name" value="alpha/beta hydrolase"/>
    <property type="match status" value="2"/>
</dbReference>
<reference evidence="2 3" key="1">
    <citation type="submission" date="2018-01" db="EMBL/GenBank/DDBJ databases">
        <title>Arthrobacter sp. nov., from glaciers in China.</title>
        <authorList>
            <person name="Liu Q."/>
            <person name="Xin Y.-H."/>
        </authorList>
    </citation>
    <scope>NUCLEOTIDE SEQUENCE [LARGE SCALE GENOMIC DNA]</scope>
    <source>
        <strain evidence="2 3">HLT2-12-2</strain>
    </source>
</reference>
<sequence length="406" mass="42178">MPKMRPWLLKVITVTAILAVIGAIIGLDVLRRHNGEGTDQLSNPAFYSMPSPLPVGAPGEIIRSEQIAGAPSQTSAWRVIYHSRDLAGRDIPVSGMVIVPSSPAPAGGRTVVAWAHPTTGAAQNCAPSLAMDPFQLIEGMHLLLDAGFAIAATDYPGLGVAGESSYLLGVPESNSVLDSVRAARQIDEVHASTNVLLWGHSQGGQAALFAAQRAAEYSPELHLKGVAVAAPAADLRALMTANLNNISGVTITSYAVTSYEAAYAQPESSSQIDDILTSKGAAATPAMAALCLITQTEQIHAIATPLIGSYVTSDPSTTAPWQELLAENSAGGSPINVPIFVGQGLADKLVAPASTREFVAGLCAAEEDVSFHEYPGVDHTFAAYASLPALADWLIRVEAGQSPANC</sequence>
<evidence type="ECO:0000256" key="1">
    <source>
        <dbReference type="SAM" id="Phobius"/>
    </source>
</evidence>
<dbReference type="GO" id="GO:0004806">
    <property type="term" value="F:triacylglycerol lipase activity"/>
    <property type="evidence" value="ECO:0007669"/>
    <property type="project" value="InterPro"/>
</dbReference>
<dbReference type="InterPro" id="IPR005152">
    <property type="entry name" value="Lipase_secreted"/>
</dbReference>
<dbReference type="Proteomes" id="UP000237061">
    <property type="component" value="Unassembled WGS sequence"/>
</dbReference>
<dbReference type="PIRSF" id="PIRSF029171">
    <property type="entry name" value="Esterase_LipA"/>
    <property type="match status" value="1"/>
</dbReference>
<dbReference type="SUPFAM" id="SSF53474">
    <property type="entry name" value="alpha/beta-Hydrolases"/>
    <property type="match status" value="1"/>
</dbReference>
<feature type="transmembrane region" description="Helical" evidence="1">
    <location>
        <begin position="7"/>
        <end position="27"/>
    </location>
</feature>
<keyword evidence="1" id="KW-0812">Transmembrane</keyword>
<gene>
    <name evidence="2" type="ORF">CVS27_13530</name>
</gene>
<keyword evidence="1" id="KW-0472">Membrane</keyword>
<keyword evidence="3" id="KW-1185">Reference proteome</keyword>
<protein>
    <submittedName>
        <fullName evidence="2">Lipase</fullName>
    </submittedName>
</protein>
<organism evidence="2 3">
    <name type="scientific">Arthrobacter glacialis</name>
    <dbReference type="NCBI Taxonomy" id="1664"/>
    <lineage>
        <taxon>Bacteria</taxon>
        <taxon>Bacillati</taxon>
        <taxon>Actinomycetota</taxon>
        <taxon>Actinomycetes</taxon>
        <taxon>Micrococcales</taxon>
        <taxon>Micrococcaceae</taxon>
        <taxon>Arthrobacter</taxon>
    </lineage>
</organism>
<dbReference type="Pfam" id="PF03583">
    <property type="entry name" value="LIP"/>
    <property type="match status" value="1"/>
</dbReference>
<keyword evidence="1" id="KW-1133">Transmembrane helix</keyword>
<dbReference type="InterPro" id="IPR029058">
    <property type="entry name" value="AB_hydrolase_fold"/>
</dbReference>
<dbReference type="PANTHER" id="PTHR34853">
    <property type="match status" value="1"/>
</dbReference>
<dbReference type="EMBL" id="PPXC01000010">
    <property type="protein sequence ID" value="POH72939.1"/>
    <property type="molecule type" value="Genomic_DNA"/>
</dbReference>